<feature type="transmembrane region" description="Helical" evidence="10">
    <location>
        <begin position="58"/>
        <end position="77"/>
    </location>
</feature>
<evidence type="ECO:0000256" key="4">
    <source>
        <dbReference type="ARBA" id="ARBA00017522"/>
    </source>
</evidence>
<feature type="transmembrane region" description="Helical" evidence="10">
    <location>
        <begin position="98"/>
        <end position="120"/>
    </location>
</feature>
<comment type="caution">
    <text evidence="11">The sequence shown here is derived from an EMBL/GenBank/DDBJ whole genome shotgun (WGS) entry which is preliminary data.</text>
</comment>
<evidence type="ECO:0000313" key="11">
    <source>
        <dbReference type="EMBL" id="MFC4674124.1"/>
    </source>
</evidence>
<comment type="subcellular location">
    <subcellularLocation>
        <location evidence="2">Cell membrane</location>
        <topology evidence="2">Multi-pass membrane protein</topology>
    </subcellularLocation>
</comment>
<evidence type="ECO:0000256" key="9">
    <source>
        <dbReference type="ARBA" id="ARBA00023136"/>
    </source>
</evidence>
<dbReference type="InterPro" id="IPR006419">
    <property type="entry name" value="NMN_transpt_PnuC"/>
</dbReference>
<dbReference type="Pfam" id="PF04973">
    <property type="entry name" value="NMN_transporter"/>
    <property type="match status" value="1"/>
</dbReference>
<feature type="transmembrane region" description="Helical" evidence="10">
    <location>
        <begin position="126"/>
        <end position="145"/>
    </location>
</feature>
<feature type="transmembrane region" description="Helical" evidence="10">
    <location>
        <begin position="152"/>
        <end position="169"/>
    </location>
</feature>
<evidence type="ECO:0000256" key="2">
    <source>
        <dbReference type="ARBA" id="ARBA00004651"/>
    </source>
</evidence>
<protein>
    <recommendedName>
        <fullName evidence="4">Nicotinamide riboside transporter PnuC</fullName>
    </recommendedName>
</protein>
<evidence type="ECO:0000313" key="12">
    <source>
        <dbReference type="Proteomes" id="UP001596023"/>
    </source>
</evidence>
<sequence length="203" mass="23442">MMDIILSFIENNWVSITGAIIGLVFLYLEYKANVWMWAVSIVMAAFYIYIFYKTGLYASMGIYIYFFLASVYGWIVWIMRNRDKDSGAEIITHVGKRFIIPIIIGVIIISLLIYLILIQFSHNPSFVTIGDALTTSLNIVALWMISRKWAEQWLLVIPANAVSSILLFVQQDIMSGILFFIFFVVSIFGYINWRRMITSQLSI</sequence>
<keyword evidence="9 10" id="KW-0472">Membrane</keyword>
<keyword evidence="8 10" id="KW-1133">Transmembrane helix</keyword>
<name>A0ABV9KV98_9BACT</name>
<feature type="transmembrane region" description="Helical" evidence="10">
    <location>
        <begin position="12"/>
        <end position="28"/>
    </location>
</feature>
<evidence type="ECO:0000256" key="1">
    <source>
        <dbReference type="ARBA" id="ARBA00002672"/>
    </source>
</evidence>
<dbReference type="NCBIfam" id="TIGR01528">
    <property type="entry name" value="NMN_trans_PnuC"/>
    <property type="match status" value="1"/>
</dbReference>
<keyword evidence="5" id="KW-0813">Transport</keyword>
<dbReference type="PANTHER" id="PTHR36122:SF2">
    <property type="entry name" value="NICOTINAMIDE RIBOSIDE TRANSPORTER PNUC"/>
    <property type="match status" value="1"/>
</dbReference>
<dbReference type="RefSeq" id="WP_379996104.1">
    <property type="nucleotide sequence ID" value="NZ_JBHSGN010000067.1"/>
</dbReference>
<proteinExistence type="inferred from homology"/>
<reference evidence="12" key="1">
    <citation type="journal article" date="2019" name="Int. J. Syst. Evol. Microbiol.">
        <title>The Global Catalogue of Microorganisms (GCM) 10K type strain sequencing project: providing services to taxonomists for standard genome sequencing and annotation.</title>
        <authorList>
            <consortium name="The Broad Institute Genomics Platform"/>
            <consortium name="The Broad Institute Genome Sequencing Center for Infectious Disease"/>
            <person name="Wu L."/>
            <person name="Ma J."/>
        </authorList>
    </citation>
    <scope>NUCLEOTIDE SEQUENCE [LARGE SCALE GENOMIC DNA]</scope>
    <source>
        <strain evidence="12">CCUG 66188</strain>
    </source>
</reference>
<evidence type="ECO:0000256" key="7">
    <source>
        <dbReference type="ARBA" id="ARBA00022692"/>
    </source>
</evidence>
<evidence type="ECO:0000256" key="6">
    <source>
        <dbReference type="ARBA" id="ARBA00022475"/>
    </source>
</evidence>
<evidence type="ECO:0000256" key="8">
    <source>
        <dbReference type="ARBA" id="ARBA00022989"/>
    </source>
</evidence>
<evidence type="ECO:0000256" key="3">
    <source>
        <dbReference type="ARBA" id="ARBA00006669"/>
    </source>
</evidence>
<feature type="transmembrane region" description="Helical" evidence="10">
    <location>
        <begin position="35"/>
        <end position="52"/>
    </location>
</feature>
<accession>A0ABV9KV98</accession>
<comment type="function">
    <text evidence="1">Required for nicotinamide riboside transport across the inner membrane.</text>
</comment>
<keyword evidence="6" id="KW-1003">Cell membrane</keyword>
<feature type="transmembrane region" description="Helical" evidence="10">
    <location>
        <begin position="175"/>
        <end position="193"/>
    </location>
</feature>
<organism evidence="11 12">
    <name type="scientific">Dysgonomonas termitidis</name>
    <dbReference type="NCBI Taxonomy" id="1516126"/>
    <lineage>
        <taxon>Bacteria</taxon>
        <taxon>Pseudomonadati</taxon>
        <taxon>Bacteroidota</taxon>
        <taxon>Bacteroidia</taxon>
        <taxon>Bacteroidales</taxon>
        <taxon>Dysgonomonadaceae</taxon>
        <taxon>Dysgonomonas</taxon>
    </lineage>
</organism>
<keyword evidence="7 10" id="KW-0812">Transmembrane</keyword>
<dbReference type="EMBL" id="JBHSGN010000067">
    <property type="protein sequence ID" value="MFC4674124.1"/>
    <property type="molecule type" value="Genomic_DNA"/>
</dbReference>
<evidence type="ECO:0000256" key="10">
    <source>
        <dbReference type="SAM" id="Phobius"/>
    </source>
</evidence>
<comment type="similarity">
    <text evidence="3">Belongs to the nicotinamide ribonucleoside (NR) uptake permease (TC 4.B.1) family.</text>
</comment>
<dbReference type="PANTHER" id="PTHR36122">
    <property type="entry name" value="NICOTINAMIDE RIBOSIDE TRANSPORTER PNUC"/>
    <property type="match status" value="1"/>
</dbReference>
<gene>
    <name evidence="11" type="primary">pnuC</name>
    <name evidence="11" type="ORF">ACFO6W_10485</name>
</gene>
<dbReference type="Proteomes" id="UP001596023">
    <property type="component" value="Unassembled WGS sequence"/>
</dbReference>
<evidence type="ECO:0000256" key="5">
    <source>
        <dbReference type="ARBA" id="ARBA00022448"/>
    </source>
</evidence>
<keyword evidence="12" id="KW-1185">Reference proteome</keyword>